<name>A0A813WY79_9BILA</name>
<evidence type="ECO:0000313" key="3">
    <source>
        <dbReference type="EMBL" id="CAF3649941.1"/>
    </source>
</evidence>
<dbReference type="SUPFAM" id="SSF81383">
    <property type="entry name" value="F-box domain"/>
    <property type="match status" value="1"/>
</dbReference>
<dbReference type="PROSITE" id="PS50181">
    <property type="entry name" value="FBOX"/>
    <property type="match status" value="1"/>
</dbReference>
<dbReference type="EMBL" id="CAJNOQ010001037">
    <property type="protein sequence ID" value="CAF0862304.1"/>
    <property type="molecule type" value="Genomic_DNA"/>
</dbReference>
<feature type="domain" description="F-box" evidence="1">
    <location>
        <begin position="9"/>
        <end position="55"/>
    </location>
</feature>
<dbReference type="Pfam" id="PF00646">
    <property type="entry name" value="F-box"/>
    <property type="match status" value="1"/>
</dbReference>
<proteinExistence type="predicted"/>
<reference evidence="2" key="1">
    <citation type="submission" date="2021-02" db="EMBL/GenBank/DDBJ databases">
        <authorList>
            <person name="Nowell W R."/>
        </authorList>
    </citation>
    <scope>NUCLEOTIDE SEQUENCE</scope>
</reference>
<dbReference type="AlphaFoldDB" id="A0A813WY79"/>
<sequence>MTSTVSFPSHNWLDLPEILWYYICEHLSVIDIVYLSQTNQKLYQLINTDPFWIHLIRTHFGQRLWHLYCNLLFHQTNTTDLLYKSTHNQQEFERQYKQLPPTILRTGWTMAITAAQNNNIKGFAAAKRAKFYFPKLKHQLKMAITEKTFRSHLIFYEFNNEKLISFKQTVLLSKLVYFYLLDRKRLPVNSMFTCFDNLNLHPLCEKDSTSISEYVAHVDYKWLSAVRGSFIDVIPGEYQIVVRMKLDIVRYELQREDDNFSGEFTCIPEYGLMSNYTWDGEWFEMNYALNDKNWFEHSMGTITVYELSEVYFGMRVWMMPYKKYQILCDYIELKIVQ</sequence>
<evidence type="ECO:0000259" key="1">
    <source>
        <dbReference type="PROSITE" id="PS50181"/>
    </source>
</evidence>
<dbReference type="OrthoDB" id="9974873at2759"/>
<dbReference type="InterPro" id="IPR036047">
    <property type="entry name" value="F-box-like_dom_sf"/>
</dbReference>
<dbReference type="InterPro" id="IPR001810">
    <property type="entry name" value="F-box_dom"/>
</dbReference>
<dbReference type="EMBL" id="CAJOBC010001037">
    <property type="protein sequence ID" value="CAF3649941.1"/>
    <property type="molecule type" value="Genomic_DNA"/>
</dbReference>
<evidence type="ECO:0000313" key="4">
    <source>
        <dbReference type="Proteomes" id="UP000663829"/>
    </source>
</evidence>
<evidence type="ECO:0000313" key="2">
    <source>
        <dbReference type="EMBL" id="CAF0862304.1"/>
    </source>
</evidence>
<organism evidence="2 4">
    <name type="scientific">Didymodactylos carnosus</name>
    <dbReference type="NCBI Taxonomy" id="1234261"/>
    <lineage>
        <taxon>Eukaryota</taxon>
        <taxon>Metazoa</taxon>
        <taxon>Spiralia</taxon>
        <taxon>Gnathifera</taxon>
        <taxon>Rotifera</taxon>
        <taxon>Eurotatoria</taxon>
        <taxon>Bdelloidea</taxon>
        <taxon>Philodinida</taxon>
        <taxon>Philodinidae</taxon>
        <taxon>Didymodactylos</taxon>
    </lineage>
</organism>
<dbReference type="Gene3D" id="1.20.1280.50">
    <property type="match status" value="1"/>
</dbReference>
<protein>
    <recommendedName>
        <fullName evidence="1">F-box domain-containing protein</fullName>
    </recommendedName>
</protein>
<dbReference type="Proteomes" id="UP000681722">
    <property type="component" value="Unassembled WGS sequence"/>
</dbReference>
<accession>A0A813WY79</accession>
<dbReference type="Proteomes" id="UP000663829">
    <property type="component" value="Unassembled WGS sequence"/>
</dbReference>
<keyword evidence="4" id="KW-1185">Reference proteome</keyword>
<gene>
    <name evidence="2" type="ORF">GPM918_LOCUS6653</name>
    <name evidence="3" type="ORF">SRO942_LOCUS6653</name>
</gene>
<comment type="caution">
    <text evidence="2">The sequence shown here is derived from an EMBL/GenBank/DDBJ whole genome shotgun (WGS) entry which is preliminary data.</text>
</comment>